<keyword evidence="2" id="KW-1185">Reference proteome</keyword>
<evidence type="ECO:0000313" key="1">
    <source>
        <dbReference type="EMBL" id="KAJ2889678.1"/>
    </source>
</evidence>
<reference evidence="1" key="1">
    <citation type="submission" date="2022-07" db="EMBL/GenBank/DDBJ databases">
        <title>Phylogenomic reconstructions and comparative analyses of Kickxellomycotina fungi.</title>
        <authorList>
            <person name="Reynolds N.K."/>
            <person name="Stajich J.E."/>
            <person name="Barry K."/>
            <person name="Grigoriev I.V."/>
            <person name="Crous P."/>
            <person name="Smith M.E."/>
        </authorList>
    </citation>
    <scope>NUCLEOTIDE SEQUENCE</scope>
    <source>
        <strain evidence="1">CBS 190363</strain>
    </source>
</reference>
<dbReference type="EMBL" id="JANBVB010001721">
    <property type="protein sequence ID" value="KAJ2889678.1"/>
    <property type="molecule type" value="Genomic_DNA"/>
</dbReference>
<dbReference type="Proteomes" id="UP001139981">
    <property type="component" value="Unassembled WGS sequence"/>
</dbReference>
<comment type="caution">
    <text evidence="1">The sequence shown here is derived from an EMBL/GenBank/DDBJ whole genome shotgun (WGS) entry which is preliminary data.</text>
</comment>
<accession>A0ACC1LYF9</accession>
<sequence length="523" mass="57465">MFETYSRFLELALSQRSPTRTHLVLKRMLGEHIRLGKPTGVSFELFDRCVEALLTWILNGSGTNGLAFDSALDAVKCLDEISWRVRHRNCKAAALWTLASAVACDIRGDAANRTKALASLTLEASDEPLVLRVLRSPVISTQLLSSLHACVDGDLGMDNTLATAFYVSAMSNRQRQSIPEAISAAMLAHGSVALFTDSANSMLALVDLHLCRSDWQSAELALAQFSRLTAHARWPMGALAIAIRKLLGLERHGCAHRLLEISASRKNYEFGRAVGEQSALDSSDFKFTLLENEIDVALSTHRATVEAETWPASVLPRAAFFAPKLKTGFGDPGVADCIERYYAQVAQLFLPYSPTALLARRLIAEAGSWCYRLQSPVPVLNVTTLLSRNIRIGDNQGVQVPELLLEYARLLRSFSMIRLTDRLCNASSAGSKQYTCPSLLAPTDSVKQTAMLDDPLIGFEATRRTLLAEYLRQGLQPSPEVLAIFHSHLAATTSDRPGVCSLARRILPEIPPSLVNQRRYSKS</sequence>
<protein>
    <submittedName>
        <fullName evidence="1">Uncharacterized protein</fullName>
    </submittedName>
</protein>
<name>A0ACC1LYF9_9FUNG</name>
<organism evidence="1 2">
    <name type="scientific">Coemansia aciculifera</name>
    <dbReference type="NCBI Taxonomy" id="417176"/>
    <lineage>
        <taxon>Eukaryota</taxon>
        <taxon>Fungi</taxon>
        <taxon>Fungi incertae sedis</taxon>
        <taxon>Zoopagomycota</taxon>
        <taxon>Kickxellomycotina</taxon>
        <taxon>Kickxellomycetes</taxon>
        <taxon>Kickxellales</taxon>
        <taxon>Kickxellaceae</taxon>
        <taxon>Coemansia</taxon>
    </lineage>
</organism>
<feature type="non-terminal residue" evidence="1">
    <location>
        <position position="523"/>
    </location>
</feature>
<evidence type="ECO:0000313" key="2">
    <source>
        <dbReference type="Proteomes" id="UP001139981"/>
    </source>
</evidence>
<proteinExistence type="predicted"/>
<gene>
    <name evidence="1" type="ORF">IWW38_004568</name>
</gene>